<dbReference type="STRING" id="1236973.JCM9157_4657"/>
<feature type="domain" description="ABC transmembrane type-1" evidence="8">
    <location>
        <begin position="12"/>
        <end position="226"/>
    </location>
</feature>
<proteinExistence type="inferred from homology"/>
<dbReference type="InterPro" id="IPR000515">
    <property type="entry name" value="MetI-like"/>
</dbReference>
<organism evidence="9 10">
    <name type="scientific">Halalkalibacter akibai (strain ATCC 43226 / DSM 21942 / CIP 109018 / JCM 9157 / 1139)</name>
    <name type="common">Bacillus akibai</name>
    <dbReference type="NCBI Taxonomy" id="1236973"/>
    <lineage>
        <taxon>Bacteria</taxon>
        <taxon>Bacillati</taxon>
        <taxon>Bacillota</taxon>
        <taxon>Bacilli</taxon>
        <taxon>Bacillales</taxon>
        <taxon>Bacillaceae</taxon>
        <taxon>Halalkalibacter</taxon>
    </lineage>
</organism>
<dbReference type="PANTHER" id="PTHR30193">
    <property type="entry name" value="ABC TRANSPORTER PERMEASE PROTEIN"/>
    <property type="match status" value="1"/>
</dbReference>
<evidence type="ECO:0000313" key="9">
    <source>
        <dbReference type="EMBL" id="GAE37381.1"/>
    </source>
</evidence>
<dbReference type="Proteomes" id="UP000018896">
    <property type="component" value="Unassembled WGS sequence"/>
</dbReference>
<evidence type="ECO:0000256" key="3">
    <source>
        <dbReference type="ARBA" id="ARBA00022475"/>
    </source>
</evidence>
<comment type="similarity">
    <text evidence="7">Belongs to the binding-protein-dependent transport system permease family.</text>
</comment>
<evidence type="ECO:0000256" key="2">
    <source>
        <dbReference type="ARBA" id="ARBA00022448"/>
    </source>
</evidence>
<evidence type="ECO:0000259" key="8">
    <source>
        <dbReference type="PROSITE" id="PS50928"/>
    </source>
</evidence>
<keyword evidence="5 7" id="KW-1133">Transmembrane helix</keyword>
<keyword evidence="6 7" id="KW-0472">Membrane</keyword>
<feature type="transmembrane region" description="Helical" evidence="7">
    <location>
        <begin position="50"/>
        <end position="71"/>
    </location>
</feature>
<sequence length="240" mass="27035">MIFTDPVFWSAIKNTFVIGIMGTLPQIFIGILLAFALNSQLIKFRNTFRTAIFLPYITSIVAVAIIFGVVFNNQPFGFANYLLGMFDMDPIRWNQEYWPVKIAIATMVFWRWVGYNTIIFLAGMQSIPKELYEAAKIDGATVGQQIRLITLPMLKPILMFVVFTATIGSFQLFTEPLIFLGRGLREEGITVVAYLWRDAFVYNSFGTASAAAIVLFIIIISMTAINLLITNRVGRSKKVS</sequence>
<dbReference type="Gene3D" id="1.10.3720.10">
    <property type="entry name" value="MetI-like"/>
    <property type="match status" value="1"/>
</dbReference>
<dbReference type="PANTHER" id="PTHR30193:SF37">
    <property type="entry name" value="INNER MEMBRANE ABC TRANSPORTER PERMEASE PROTEIN YCJO"/>
    <property type="match status" value="1"/>
</dbReference>
<keyword evidence="10" id="KW-1185">Reference proteome</keyword>
<dbReference type="SUPFAM" id="SSF161098">
    <property type="entry name" value="MetI-like"/>
    <property type="match status" value="1"/>
</dbReference>
<evidence type="ECO:0000256" key="5">
    <source>
        <dbReference type="ARBA" id="ARBA00022989"/>
    </source>
</evidence>
<gene>
    <name evidence="9" type="ORF">JCM9157_4657</name>
</gene>
<dbReference type="GO" id="GO:0005886">
    <property type="term" value="C:plasma membrane"/>
    <property type="evidence" value="ECO:0007669"/>
    <property type="project" value="UniProtKB-SubCell"/>
</dbReference>
<dbReference type="InterPro" id="IPR035906">
    <property type="entry name" value="MetI-like_sf"/>
</dbReference>
<evidence type="ECO:0000256" key="1">
    <source>
        <dbReference type="ARBA" id="ARBA00004651"/>
    </source>
</evidence>
<keyword evidence="9" id="KW-0762">Sugar transport</keyword>
<keyword evidence="3" id="KW-1003">Cell membrane</keyword>
<protein>
    <submittedName>
        <fullName evidence="9">Sugar transport system</fullName>
    </submittedName>
</protein>
<feature type="transmembrane region" description="Helical" evidence="7">
    <location>
        <begin position="200"/>
        <end position="229"/>
    </location>
</feature>
<dbReference type="InterPro" id="IPR051393">
    <property type="entry name" value="ABC_transporter_permease"/>
</dbReference>
<evidence type="ECO:0000256" key="7">
    <source>
        <dbReference type="RuleBase" id="RU363032"/>
    </source>
</evidence>
<keyword evidence="2 7" id="KW-0813">Transport</keyword>
<keyword evidence="4 7" id="KW-0812">Transmembrane</keyword>
<feature type="transmembrane region" description="Helical" evidence="7">
    <location>
        <begin position="102"/>
        <end position="122"/>
    </location>
</feature>
<feature type="transmembrane region" description="Helical" evidence="7">
    <location>
        <begin position="16"/>
        <end position="38"/>
    </location>
</feature>
<dbReference type="AlphaFoldDB" id="W4QZ72"/>
<evidence type="ECO:0000313" key="10">
    <source>
        <dbReference type="Proteomes" id="UP000018896"/>
    </source>
</evidence>
<comment type="subcellular location">
    <subcellularLocation>
        <location evidence="1 7">Cell membrane</location>
        <topology evidence="1 7">Multi-pass membrane protein</topology>
    </subcellularLocation>
</comment>
<dbReference type="Pfam" id="PF00528">
    <property type="entry name" value="BPD_transp_1"/>
    <property type="match status" value="1"/>
</dbReference>
<accession>W4QZ72</accession>
<dbReference type="EMBL" id="BAUV01000069">
    <property type="protein sequence ID" value="GAE37381.1"/>
    <property type="molecule type" value="Genomic_DNA"/>
</dbReference>
<evidence type="ECO:0000256" key="4">
    <source>
        <dbReference type="ARBA" id="ARBA00022692"/>
    </source>
</evidence>
<comment type="caution">
    <text evidence="9">The sequence shown here is derived from an EMBL/GenBank/DDBJ whole genome shotgun (WGS) entry which is preliminary data.</text>
</comment>
<evidence type="ECO:0000256" key="6">
    <source>
        <dbReference type="ARBA" id="ARBA00023136"/>
    </source>
</evidence>
<dbReference type="CDD" id="cd06261">
    <property type="entry name" value="TM_PBP2"/>
    <property type="match status" value="1"/>
</dbReference>
<dbReference type="PROSITE" id="PS50928">
    <property type="entry name" value="ABC_TM1"/>
    <property type="match status" value="1"/>
</dbReference>
<dbReference type="eggNOG" id="COG1175">
    <property type="taxonomic scope" value="Bacteria"/>
</dbReference>
<name>W4QZ72_HALA3</name>
<dbReference type="GO" id="GO:0055085">
    <property type="term" value="P:transmembrane transport"/>
    <property type="evidence" value="ECO:0007669"/>
    <property type="project" value="InterPro"/>
</dbReference>
<reference evidence="9 10" key="1">
    <citation type="journal article" date="2014" name="Genome Announc.">
        <title>Draft Genome Sequences of Three Alkaliphilic Bacillus Strains, Bacillus wakoensis JCM 9140T, Bacillus akibai JCM 9157T, and Bacillus hemicellulosilyticus JCM 9152T.</title>
        <authorList>
            <person name="Yuki M."/>
            <person name="Oshima K."/>
            <person name="Suda W."/>
            <person name="Oshida Y."/>
            <person name="Kitamura K."/>
            <person name="Iida T."/>
            <person name="Hattori M."/>
            <person name="Ohkuma M."/>
        </authorList>
    </citation>
    <scope>NUCLEOTIDE SEQUENCE [LARGE SCALE GENOMIC DNA]</scope>
    <source>
        <strain evidence="9 10">JCM 9157</strain>
    </source>
</reference>